<gene>
    <name evidence="1" type="ORF">HGH91_05035</name>
</gene>
<reference evidence="1 2" key="1">
    <citation type="submission" date="2020-04" db="EMBL/GenBank/DDBJ databases">
        <authorList>
            <person name="Yin C."/>
        </authorList>
    </citation>
    <scope>NUCLEOTIDE SEQUENCE [LARGE SCALE GENOMIC DNA]</scope>
    <source>
        <strain evidence="1 2">Ak56</strain>
    </source>
</reference>
<organism evidence="1 2">
    <name type="scientific">Chitinophaga eiseniae</name>
    <dbReference type="NCBI Taxonomy" id="634771"/>
    <lineage>
        <taxon>Bacteria</taxon>
        <taxon>Pseudomonadati</taxon>
        <taxon>Bacteroidota</taxon>
        <taxon>Chitinophagia</taxon>
        <taxon>Chitinophagales</taxon>
        <taxon>Chitinophagaceae</taxon>
        <taxon>Chitinophaga</taxon>
    </lineage>
</organism>
<dbReference type="RefSeq" id="WP_168737332.1">
    <property type="nucleotide sequence ID" value="NZ_JABAHZ010000001.1"/>
</dbReference>
<dbReference type="Proteomes" id="UP000552864">
    <property type="component" value="Unassembled WGS sequence"/>
</dbReference>
<proteinExistence type="predicted"/>
<accession>A0A847SGP9</accession>
<keyword evidence="2" id="KW-1185">Reference proteome</keyword>
<comment type="caution">
    <text evidence="1">The sequence shown here is derived from an EMBL/GenBank/DDBJ whole genome shotgun (WGS) entry which is preliminary data.</text>
</comment>
<evidence type="ECO:0000313" key="2">
    <source>
        <dbReference type="Proteomes" id="UP000552864"/>
    </source>
</evidence>
<evidence type="ECO:0000313" key="1">
    <source>
        <dbReference type="EMBL" id="NLR77977.1"/>
    </source>
</evidence>
<dbReference type="SUPFAM" id="SSF55486">
    <property type="entry name" value="Metalloproteases ('zincins'), catalytic domain"/>
    <property type="match status" value="1"/>
</dbReference>
<protein>
    <submittedName>
        <fullName evidence="1">Uncharacterized protein</fullName>
    </submittedName>
</protein>
<dbReference type="EMBL" id="JABAHZ010000001">
    <property type="protein sequence ID" value="NLR77977.1"/>
    <property type="molecule type" value="Genomic_DNA"/>
</dbReference>
<sequence length="305" mass="34093">MFQDNEPLSVMTSTDRQFEVAKIIRVRAITADTIEIANFAPTDITDASILMTVSGMPTPLHLLHIKAIRAHAIQKIRYPFMTGTAKCLNTNNQEVDMSSYKTTGIPPANASFDFDGETDLIKKLKKIDSIKWVIRFNDYNTSQDPASNWKIAPTAKDFRRYTGLFINMAYHFMNDSLERLYVDEPITENDGVTFITADKKKTLFQKYKDISFMKTGVVTHVDGLGGGSVFGVGNSVLGGYLSSSPCFITIHEMGHMLGYGHTSTMTYPKDNHGAVVPTGRVWSAMLTANDFPIQKNNYYKPTDLQ</sequence>
<name>A0A847SGP9_9BACT</name>
<dbReference type="AlphaFoldDB" id="A0A847SGP9"/>